<dbReference type="InterPro" id="IPR005495">
    <property type="entry name" value="LptG/LptF_permease"/>
</dbReference>
<keyword evidence="5 6" id="KW-0472">Membrane</keyword>
<evidence type="ECO:0000256" key="2">
    <source>
        <dbReference type="ARBA" id="ARBA00022475"/>
    </source>
</evidence>
<feature type="transmembrane region" description="Helical" evidence="6">
    <location>
        <begin position="59"/>
        <end position="76"/>
    </location>
</feature>
<feature type="transmembrane region" description="Helical" evidence="6">
    <location>
        <begin position="274"/>
        <end position="296"/>
    </location>
</feature>
<dbReference type="AlphaFoldDB" id="A0AA45WIZ1"/>
<keyword evidence="4 6" id="KW-1133">Transmembrane helix</keyword>
<evidence type="ECO:0000256" key="6">
    <source>
        <dbReference type="SAM" id="Phobius"/>
    </source>
</evidence>
<evidence type="ECO:0000313" key="7">
    <source>
        <dbReference type="EMBL" id="SMP01626.1"/>
    </source>
</evidence>
<feature type="transmembrane region" description="Helical" evidence="6">
    <location>
        <begin position="329"/>
        <end position="350"/>
    </location>
</feature>
<evidence type="ECO:0000313" key="8">
    <source>
        <dbReference type="Proteomes" id="UP001157947"/>
    </source>
</evidence>
<sequence length="354" mass="42218">MKKLYIYLYQRLLFYILVVFPSFAFVSIFIELIEILRKTKILDYKLISLYILFKIPEKIYYILPLSVVISLFLTINEMYKKREIDIILINGISLKNLSYRFILFSIFVFFVQLINLEAVMSPAQKNSMLIYSKLKSEDITEEKNLLVYNLWLSYDENKFIYFDFLDLDKKSGKNFIFIQLDKDFKPVYKIESSSFNIKENDKIEVENAKFIKINSIYDFQIENITKSTLFISLDIDKIKKLVITKKPVSLSELYKIATIAQRYGYEALYYWSQFYLKLATVISPIILTIFILPFLWRNNIREITVGMIFVLFYWYIITFFSSLSESGVIPHFAIFTVDFAYAIIGFYRLFRLEN</sequence>
<feature type="transmembrane region" description="Helical" evidence="6">
    <location>
        <begin position="97"/>
        <end position="116"/>
    </location>
</feature>
<accession>A0AA45WIZ1</accession>
<dbReference type="Proteomes" id="UP001157947">
    <property type="component" value="Unassembled WGS sequence"/>
</dbReference>
<comment type="caution">
    <text evidence="7">The sequence shown here is derived from an EMBL/GenBank/DDBJ whole genome shotgun (WGS) entry which is preliminary data.</text>
</comment>
<gene>
    <name evidence="7" type="ORF">SAMN06264868_10212</name>
</gene>
<keyword evidence="3 6" id="KW-0812">Transmembrane</keyword>
<feature type="transmembrane region" description="Helical" evidence="6">
    <location>
        <begin position="303"/>
        <end position="323"/>
    </location>
</feature>
<comment type="subcellular location">
    <subcellularLocation>
        <location evidence="1">Cell membrane</location>
        <topology evidence="1">Multi-pass membrane protein</topology>
    </subcellularLocation>
</comment>
<dbReference type="PANTHER" id="PTHR33529:SF6">
    <property type="entry name" value="YJGP_YJGQ FAMILY PERMEASE"/>
    <property type="match status" value="1"/>
</dbReference>
<dbReference type="PANTHER" id="PTHR33529">
    <property type="entry name" value="SLR0882 PROTEIN-RELATED"/>
    <property type="match status" value="1"/>
</dbReference>
<evidence type="ECO:0000256" key="4">
    <source>
        <dbReference type="ARBA" id="ARBA00022989"/>
    </source>
</evidence>
<dbReference type="GO" id="GO:0043190">
    <property type="term" value="C:ATP-binding cassette (ABC) transporter complex"/>
    <property type="evidence" value="ECO:0007669"/>
    <property type="project" value="TreeGrafter"/>
</dbReference>
<evidence type="ECO:0000256" key="1">
    <source>
        <dbReference type="ARBA" id="ARBA00004651"/>
    </source>
</evidence>
<evidence type="ECO:0000256" key="3">
    <source>
        <dbReference type="ARBA" id="ARBA00022692"/>
    </source>
</evidence>
<proteinExistence type="predicted"/>
<feature type="transmembrane region" description="Helical" evidence="6">
    <location>
        <begin position="12"/>
        <end position="33"/>
    </location>
</feature>
<protein>
    <submittedName>
        <fullName evidence="7">Lipopolysaccharide export LptBFGC system, permease protein LptF</fullName>
    </submittedName>
</protein>
<dbReference type="EMBL" id="FXTX01000002">
    <property type="protein sequence ID" value="SMP01626.1"/>
    <property type="molecule type" value="Genomic_DNA"/>
</dbReference>
<dbReference type="GO" id="GO:0015920">
    <property type="term" value="P:lipopolysaccharide transport"/>
    <property type="evidence" value="ECO:0007669"/>
    <property type="project" value="TreeGrafter"/>
</dbReference>
<organism evidence="7 8">
    <name type="scientific">Venenivibrio stagnispumantis</name>
    <dbReference type="NCBI Taxonomy" id="407998"/>
    <lineage>
        <taxon>Bacteria</taxon>
        <taxon>Pseudomonadati</taxon>
        <taxon>Aquificota</taxon>
        <taxon>Aquificia</taxon>
        <taxon>Aquificales</taxon>
        <taxon>Hydrogenothermaceae</taxon>
        <taxon>Venenivibrio</taxon>
    </lineage>
</organism>
<keyword evidence="2" id="KW-1003">Cell membrane</keyword>
<dbReference type="RefSeq" id="WP_265133504.1">
    <property type="nucleotide sequence ID" value="NZ_FXTX01000002.1"/>
</dbReference>
<evidence type="ECO:0000256" key="5">
    <source>
        <dbReference type="ARBA" id="ARBA00023136"/>
    </source>
</evidence>
<keyword evidence="8" id="KW-1185">Reference proteome</keyword>
<dbReference type="Pfam" id="PF03739">
    <property type="entry name" value="LptF_LptG"/>
    <property type="match status" value="1"/>
</dbReference>
<name>A0AA45WIZ1_9AQUI</name>
<reference evidence="7" key="1">
    <citation type="submission" date="2017-05" db="EMBL/GenBank/DDBJ databases">
        <authorList>
            <person name="Varghese N."/>
            <person name="Submissions S."/>
        </authorList>
    </citation>
    <scope>NUCLEOTIDE SEQUENCE</scope>
    <source>
        <strain evidence="7">DSM 18763</strain>
    </source>
</reference>